<dbReference type="PANTHER" id="PTHR12161">
    <property type="entry name" value="IST1 FAMILY MEMBER"/>
    <property type="match status" value="1"/>
</dbReference>
<evidence type="ECO:0000256" key="1">
    <source>
        <dbReference type="ARBA" id="ARBA00005536"/>
    </source>
</evidence>
<dbReference type="FunFam" id="1.20.1260.60:FF:000002">
    <property type="entry name" value="Vacuolar protein sorting-associated protein IST1"/>
    <property type="match status" value="1"/>
</dbReference>
<evidence type="ECO:0000313" key="3">
    <source>
        <dbReference type="EMBL" id="KAJ9708152.1"/>
    </source>
</evidence>
<dbReference type="Pfam" id="PF03398">
    <property type="entry name" value="Ist1"/>
    <property type="match status" value="1"/>
</dbReference>
<proteinExistence type="inferred from homology"/>
<dbReference type="PANTHER" id="PTHR12161:SF16">
    <property type="entry name" value="REGULATOR OF VPS4 ACTIVITY IN THE MVB PATHWAY PROTEIN"/>
    <property type="match status" value="1"/>
</dbReference>
<dbReference type="Gene3D" id="1.20.1260.60">
    <property type="entry name" value="Vacuolar protein sorting-associated protein Ist1"/>
    <property type="match status" value="1"/>
</dbReference>
<feature type="region of interest" description="Disordered" evidence="2">
    <location>
        <begin position="389"/>
        <end position="468"/>
    </location>
</feature>
<feature type="compositionally biased region" description="Basic and acidic residues" evidence="2">
    <location>
        <begin position="293"/>
        <end position="329"/>
    </location>
</feature>
<feature type="compositionally biased region" description="Low complexity" evidence="2">
    <location>
        <begin position="363"/>
        <end position="373"/>
    </location>
</feature>
<dbReference type="AlphaFoldDB" id="A0AA39AIE4"/>
<evidence type="ECO:0008006" key="5">
    <source>
        <dbReference type="Google" id="ProtNLM"/>
    </source>
</evidence>
<dbReference type="Proteomes" id="UP001168098">
    <property type="component" value="Unassembled WGS sequence"/>
</dbReference>
<feature type="region of interest" description="Disordered" evidence="2">
    <location>
        <begin position="270"/>
        <end position="377"/>
    </location>
</feature>
<dbReference type="GO" id="GO:0015031">
    <property type="term" value="P:protein transport"/>
    <property type="evidence" value="ECO:0007669"/>
    <property type="project" value="InterPro"/>
</dbReference>
<accession>A0AA39AIE4</accession>
<feature type="compositionally biased region" description="Basic and acidic residues" evidence="2">
    <location>
        <begin position="198"/>
        <end position="209"/>
    </location>
</feature>
<comment type="similarity">
    <text evidence="1">Belongs to the IST1 family.</text>
</comment>
<feature type="compositionally biased region" description="Acidic residues" evidence="2">
    <location>
        <begin position="331"/>
        <end position="340"/>
    </location>
</feature>
<dbReference type="InterPro" id="IPR042277">
    <property type="entry name" value="IST1-like"/>
</dbReference>
<organism evidence="3 4">
    <name type="scientific">Vitis rotundifolia</name>
    <name type="common">Muscadine grape</name>
    <dbReference type="NCBI Taxonomy" id="103349"/>
    <lineage>
        <taxon>Eukaryota</taxon>
        <taxon>Viridiplantae</taxon>
        <taxon>Streptophyta</taxon>
        <taxon>Embryophyta</taxon>
        <taxon>Tracheophyta</taxon>
        <taxon>Spermatophyta</taxon>
        <taxon>Magnoliopsida</taxon>
        <taxon>eudicotyledons</taxon>
        <taxon>Gunneridae</taxon>
        <taxon>Pentapetalae</taxon>
        <taxon>rosids</taxon>
        <taxon>Vitales</taxon>
        <taxon>Vitaceae</taxon>
        <taxon>Viteae</taxon>
        <taxon>Vitis</taxon>
    </lineage>
</organism>
<reference evidence="3 4" key="1">
    <citation type="journal article" date="2023" name="BMC Biotechnol.">
        <title>Vitis rotundifolia cv Carlos genome sequencing.</title>
        <authorList>
            <person name="Huff M."/>
            <person name="Hulse-Kemp A."/>
            <person name="Scheffler B."/>
            <person name="Youngblood R."/>
            <person name="Simpson S."/>
            <person name="Babiker E."/>
            <person name="Staton M."/>
        </authorList>
    </citation>
    <scope>NUCLEOTIDE SEQUENCE [LARGE SCALE GENOMIC DNA]</scope>
    <source>
        <tissue evidence="3">Leaf</tissue>
    </source>
</reference>
<feature type="region of interest" description="Disordered" evidence="2">
    <location>
        <begin position="198"/>
        <end position="242"/>
    </location>
</feature>
<gene>
    <name evidence="3" type="ORF">PVL29_000288</name>
</gene>
<protein>
    <recommendedName>
        <fullName evidence="5">IST1-like protein</fullName>
    </recommendedName>
</protein>
<evidence type="ECO:0000313" key="4">
    <source>
        <dbReference type="Proteomes" id="UP001168098"/>
    </source>
</evidence>
<comment type="caution">
    <text evidence="3">The sequence shown here is derived from an EMBL/GenBank/DDBJ whole genome shotgun (WGS) entry which is preliminary data.</text>
</comment>
<sequence>MGKKIDALLGRNFKTSKFRALVNLAISRAAILKKQRQVRCSQARSDVVQLLNLGHHERALIRVEQVIKEQNMLDVYAMIEGYCLLLVERVSVIEEEKMCPDELKEAASGLLYSTSRCGEFQELREIRAVLTSRYGKEFVARAVELRNNCGVNPRLIQKLSVRPPDVEVRLNVLKEIASENGITLQVEVASSATLEDKLDKNQMENRPKPDQSANSGGAKPEESLLPEDQIEKGEGFSGSMKTRKKYKDVADAAQAAFESAAYAAAAARAAVELSRTEPHDPDDQNSPHPRPRLVSDGDESKHEAAGKKDSGEIEKSDDGLASEKIHPVENQDSESEDEEIHNENQAQQSKWKKKAAELMRPMSSSSSDSAGGSLNVNSMSSDVMKLLEKDIVLDDSDDESGNKQSGNLSSDMKPALQIPSSSQVDIKARAGPKNHIAHPAEGLGMSSVQHLNTGKRPFSVRTRGVRGY</sequence>
<evidence type="ECO:0000256" key="2">
    <source>
        <dbReference type="SAM" id="MobiDB-lite"/>
    </source>
</evidence>
<name>A0AA39AIE4_VITRO</name>
<dbReference type="InterPro" id="IPR005061">
    <property type="entry name" value="Ist1"/>
</dbReference>
<dbReference type="EMBL" id="JARBHA010000001">
    <property type="protein sequence ID" value="KAJ9708152.1"/>
    <property type="molecule type" value="Genomic_DNA"/>
</dbReference>
<keyword evidence="4" id="KW-1185">Reference proteome</keyword>